<accession>A0A1H3G2S3</accession>
<evidence type="ECO:0000313" key="3">
    <source>
        <dbReference type="EMBL" id="SDX97516.1"/>
    </source>
</evidence>
<protein>
    <submittedName>
        <fullName evidence="3">Type IV secretion system protein VirB11</fullName>
    </submittedName>
</protein>
<dbReference type="InterPro" id="IPR027417">
    <property type="entry name" value="P-loop_NTPase"/>
</dbReference>
<dbReference type="InterPro" id="IPR001482">
    <property type="entry name" value="T2SS/T4SS_dom"/>
</dbReference>
<feature type="domain" description="Bacterial type II secretion system protein E" evidence="2">
    <location>
        <begin position="117"/>
        <end position="256"/>
    </location>
</feature>
<dbReference type="PANTHER" id="PTHR30486">
    <property type="entry name" value="TWITCHING MOTILITY PROTEIN PILT"/>
    <property type="match status" value="1"/>
</dbReference>
<dbReference type="Proteomes" id="UP000183400">
    <property type="component" value="Unassembled WGS sequence"/>
</dbReference>
<dbReference type="GO" id="GO:0016887">
    <property type="term" value="F:ATP hydrolysis activity"/>
    <property type="evidence" value="ECO:0007669"/>
    <property type="project" value="InterPro"/>
</dbReference>
<dbReference type="SUPFAM" id="SSF52540">
    <property type="entry name" value="P-loop containing nucleoside triphosphate hydrolases"/>
    <property type="match status" value="1"/>
</dbReference>
<dbReference type="AlphaFoldDB" id="A0A1H3G2S3"/>
<reference evidence="4" key="1">
    <citation type="submission" date="2016-10" db="EMBL/GenBank/DDBJ databases">
        <authorList>
            <person name="Varghese N."/>
            <person name="Submissions S."/>
        </authorList>
    </citation>
    <scope>NUCLEOTIDE SEQUENCE [LARGE SCALE GENOMIC DNA]</scope>
    <source>
        <strain evidence="4">DSM 27839</strain>
    </source>
</reference>
<dbReference type="RefSeq" id="WP_074739655.1">
    <property type="nucleotide sequence ID" value="NZ_FNNP01000025.1"/>
</dbReference>
<evidence type="ECO:0000259" key="2">
    <source>
        <dbReference type="Pfam" id="PF00437"/>
    </source>
</evidence>
<dbReference type="PANTHER" id="PTHR30486:SF6">
    <property type="entry name" value="TYPE IV PILUS RETRACTATION ATPASE PILT"/>
    <property type="match status" value="1"/>
</dbReference>
<gene>
    <name evidence="3" type="ORF">SAMN05444358_1251</name>
</gene>
<keyword evidence="4" id="KW-1185">Reference proteome</keyword>
<proteinExistence type="inferred from homology"/>
<dbReference type="InterPro" id="IPR050921">
    <property type="entry name" value="T4SS_GSP_E_ATPase"/>
</dbReference>
<dbReference type="STRING" id="985054.SAMN05444358_1251"/>
<organism evidence="3 4">
    <name type="scientific">Ruegeria halocynthiae</name>
    <dbReference type="NCBI Taxonomy" id="985054"/>
    <lineage>
        <taxon>Bacteria</taxon>
        <taxon>Pseudomonadati</taxon>
        <taxon>Pseudomonadota</taxon>
        <taxon>Alphaproteobacteria</taxon>
        <taxon>Rhodobacterales</taxon>
        <taxon>Roseobacteraceae</taxon>
        <taxon>Ruegeria</taxon>
    </lineage>
</organism>
<dbReference type="CDD" id="cd01130">
    <property type="entry name" value="VirB11-like_ATPase"/>
    <property type="match status" value="1"/>
</dbReference>
<sequence length="286" mass="30912">SFSSPLLGGYDEPETLSYQIDLNCPIGADVRHSAKIPLAGSQFEIDGSLWRAQVAVKPAVEDGVAFALRRAVAKEMSLDDLMVGLPDLDANMADLKSGVDPADAAVFEAYDNGGFGDFLRAAVKAKWNILLSGGTSSGKTTWLRACLAEVDPTERIMTIEDVLEIRPGQPNAVSLVVNKNASSSDLLKACLRFRPDRIIMGELRGSEAYDFLSAINSGHPGGISTLHAASPDSALSRLALMVLQADTGLTYSEILEYCRSMIDVIIQFRKTGDQRRPVAVRVLRQR</sequence>
<comment type="similarity">
    <text evidence="1">Belongs to the GSP E family.</text>
</comment>
<dbReference type="Gene3D" id="3.40.50.300">
    <property type="entry name" value="P-loop containing nucleotide triphosphate hydrolases"/>
    <property type="match status" value="1"/>
</dbReference>
<evidence type="ECO:0000313" key="4">
    <source>
        <dbReference type="Proteomes" id="UP000183400"/>
    </source>
</evidence>
<evidence type="ECO:0000256" key="1">
    <source>
        <dbReference type="ARBA" id="ARBA00006611"/>
    </source>
</evidence>
<dbReference type="OrthoDB" id="9810761at2"/>
<dbReference type="Pfam" id="PF00437">
    <property type="entry name" value="T2SSE"/>
    <property type="match status" value="1"/>
</dbReference>
<name>A0A1H3G2S3_9RHOB</name>
<feature type="non-terminal residue" evidence="3">
    <location>
        <position position="1"/>
    </location>
</feature>
<dbReference type="EMBL" id="FNNP01000025">
    <property type="protein sequence ID" value="SDX97516.1"/>
    <property type="molecule type" value="Genomic_DNA"/>
</dbReference>